<dbReference type="Proteomes" id="UP000007718">
    <property type="component" value="Plasmid pDEIPR02"/>
</dbReference>
<evidence type="ECO:0000313" key="3">
    <source>
        <dbReference type="Proteomes" id="UP000007718"/>
    </source>
</evidence>
<sequence>MGWTGVREQPKGAAAERRIILGQQSKGEYVRPLYGEEGNFITVVAAKTKVGRTHVFVCRHVQRPREKPQETGDWFVRITLTRNVAGEFQYKDLEERQGPAPVALPEAFLAVAERYCPLPELSTEQLRALHALGEHGSLEAARSIDPDHAARSWRQACRELWKRQNLLGSLPAGSQLRVQEALKFQGGFEEDLFETVPAQGKKRRSVYRSVGTGQLCRIPRLAETAFEVVRYGPGRSRAVPNQPDSHSG</sequence>
<proteinExistence type="predicted"/>
<dbReference type="RefSeq" id="WP_013615884.1">
    <property type="nucleotide sequence ID" value="NC_015162.1"/>
</dbReference>
<evidence type="ECO:0000313" key="2">
    <source>
        <dbReference type="EMBL" id="ADY27530.1"/>
    </source>
</evidence>
<dbReference type="InterPro" id="IPR053845">
    <property type="entry name" value="DUF6927"/>
</dbReference>
<protein>
    <recommendedName>
        <fullName evidence="1">DUF6927 domain-containing protein</fullName>
    </recommendedName>
</protein>
<dbReference type="EMBL" id="CP002538">
    <property type="protein sequence ID" value="ADY27530.1"/>
    <property type="molecule type" value="Genomic_DNA"/>
</dbReference>
<keyword evidence="3" id="KW-1185">Reference proteome</keyword>
<dbReference type="AlphaFoldDB" id="F0RQH1"/>
<accession>F0RQH1</accession>
<gene>
    <name evidence="2" type="ordered locus">Deipr_2406</name>
</gene>
<reference evidence="3" key="1">
    <citation type="submission" date="2011-02" db="EMBL/GenBank/DDBJ databases">
        <title>The complete sequence of plasmid2 of Deinococcus proteolyticus DSM 20540.</title>
        <authorList>
            <consortium name="US DOE Joint Genome Institute (JGI-PGF)"/>
            <person name="Lucas S."/>
            <person name="Copeland A."/>
            <person name="Lapidus A."/>
            <person name="Bruce D."/>
            <person name="Goodwin L."/>
            <person name="Pitluck S."/>
            <person name="Kyrpides N."/>
            <person name="Mavromatis K."/>
            <person name="Pagani I."/>
            <person name="Ivanova N."/>
            <person name="Ovchinnikova G."/>
            <person name="Zeytun A."/>
            <person name="Detter J.C."/>
            <person name="Han C."/>
            <person name="Land M."/>
            <person name="Hauser L."/>
            <person name="Markowitz V."/>
            <person name="Cheng J.-F."/>
            <person name="Hugenholtz P."/>
            <person name="Woyke T."/>
            <person name="Wu D."/>
            <person name="Pukall R."/>
            <person name="Steenblock K."/>
            <person name="Brambilla E."/>
            <person name="Klenk H.-P."/>
            <person name="Eisen J.A."/>
        </authorList>
    </citation>
    <scope>NUCLEOTIDE SEQUENCE [LARGE SCALE GENOMIC DNA]</scope>
    <source>
        <strain evidence="3">ATCC 35074 / DSM 20540 / JCM 6276 / NBRC 101906 / NCIMB 13154 / VKM Ac-1939 / CCM 2703 / MRP</strain>
        <plasmid evidence="3">Plasmid pDEIPR02</plasmid>
    </source>
</reference>
<reference evidence="2 3" key="2">
    <citation type="journal article" date="2012" name="Stand. Genomic Sci.">
        <title>Complete genome sequence of the orange-red pigmented, radioresistant Deinococcus proteolyticus type strain (MRP(T)).</title>
        <authorList>
            <person name="Copeland A."/>
            <person name="Zeytun A."/>
            <person name="Yassawong M."/>
            <person name="Nolan M."/>
            <person name="Lucas S."/>
            <person name="Hammon N."/>
            <person name="Deshpande S."/>
            <person name="Cheng J.F."/>
            <person name="Han C."/>
            <person name="Tapia R."/>
            <person name="Goodwin L.A."/>
            <person name="Pitluck S."/>
            <person name="Mavromatis K."/>
            <person name="Liolios K."/>
            <person name="Pagani I."/>
            <person name="Ivanova N."/>
            <person name="Mikhailova N."/>
            <person name="Pati A."/>
            <person name="Chen A."/>
            <person name="Palaniappan K."/>
            <person name="Land M."/>
            <person name="Hauser L."/>
            <person name="Jeffries C.D."/>
            <person name="Brambilla E.M."/>
            <person name="Rohde M."/>
            <person name="Sikorski J."/>
            <person name="Pukall R."/>
            <person name="Goker M."/>
            <person name="Detter J.C."/>
            <person name="Woyke T."/>
            <person name="Bristow J."/>
            <person name="Eisen J.A."/>
            <person name="Markowitz V."/>
            <person name="Hugenholtz P."/>
            <person name="Kyrpides N.C."/>
            <person name="Klenk H.P."/>
            <person name="Lapidus A."/>
        </authorList>
    </citation>
    <scope>NUCLEOTIDE SEQUENCE [LARGE SCALE GENOMIC DNA]</scope>
    <source>
        <strain evidence="3">ATCC 35074 / DSM 20540 / JCM 6276 / NBRC 101906 / NCIMB 13154 / VKM Ac-1939 / CCM 2703 / MRP</strain>
        <plasmid evidence="3">Plasmid pDEIPR02</plasmid>
    </source>
</reference>
<dbReference type="KEGG" id="dpt:Deipr_2406"/>
<name>F0RQH1_DEIPM</name>
<dbReference type="Pfam" id="PF21992">
    <property type="entry name" value="DUF6927"/>
    <property type="match status" value="1"/>
</dbReference>
<evidence type="ECO:0000259" key="1">
    <source>
        <dbReference type="Pfam" id="PF21992"/>
    </source>
</evidence>
<dbReference type="OrthoDB" id="6874909at2"/>
<organism evidence="2 3">
    <name type="scientific">Deinococcus proteolyticus (strain ATCC 35074 / DSM 20540 / JCM 6276 / NBRC 101906 / NCIMB 13154 / VKM Ac-1939 / CCM 2703 / MRP)</name>
    <dbReference type="NCBI Taxonomy" id="693977"/>
    <lineage>
        <taxon>Bacteria</taxon>
        <taxon>Thermotogati</taxon>
        <taxon>Deinococcota</taxon>
        <taxon>Deinococci</taxon>
        <taxon>Deinococcales</taxon>
        <taxon>Deinococcaceae</taxon>
        <taxon>Deinococcus</taxon>
    </lineage>
</organism>
<dbReference type="HOGENOM" id="CLU_1118734_0_0_0"/>
<feature type="domain" description="DUF6927" evidence="1">
    <location>
        <begin position="145"/>
        <end position="221"/>
    </location>
</feature>
<keyword evidence="2" id="KW-0614">Plasmid</keyword>
<geneLocation type="plasmid" evidence="2 3">
    <name>pDEIPR02</name>
</geneLocation>